<proteinExistence type="predicted"/>
<organism evidence="2 3">
    <name type="scientific">Flammeovirga aprica JL-4</name>
    <dbReference type="NCBI Taxonomy" id="694437"/>
    <lineage>
        <taxon>Bacteria</taxon>
        <taxon>Pseudomonadati</taxon>
        <taxon>Bacteroidota</taxon>
        <taxon>Cytophagia</taxon>
        <taxon>Cytophagales</taxon>
        <taxon>Flammeovirgaceae</taxon>
        <taxon>Flammeovirga</taxon>
    </lineage>
</organism>
<dbReference type="RefSeq" id="WP_169660183.1">
    <property type="nucleotide sequence ID" value="NZ_JABANE010000125.1"/>
</dbReference>
<sequence>MRKNLIYFLALLFLGFMTSCSDDEDPAASTPTIDVSGVPTGDVVVGQFTDSLIMNVNADEKIESLLLTLPWDEGQLTTDLAMDPSEQGKPDNTQDHIDVHQFIFASSDADDYKDVEGEKQVRLVITPTVLNLLDEAGVLTITLKVTDKKDMSTTGSATITIVDQAVAVGFSIGNGVITGDTLTTDYGTVLTINPTSNAGTAIETVTVNGTTVAASDGKYNYTLVNSDTLKVIATDANGIASEETMLAVSLNLKAAEAFTWQRVGAADGTGLDKYGLTWTSNSATNAIVKSASTTKLVQLAEADWTGITTQSQLAAAVMAGTGIDQYEGVSVTASGTYNDVLATEVTADGGAKTYYLINVTNGTVTTSEQTGTTVTIMGESRDDLYATISEEAK</sequence>
<dbReference type="PROSITE" id="PS51257">
    <property type="entry name" value="PROKAR_LIPOPROTEIN"/>
    <property type="match status" value="1"/>
</dbReference>
<evidence type="ECO:0000256" key="1">
    <source>
        <dbReference type="SAM" id="SignalP"/>
    </source>
</evidence>
<feature type="chain" id="PRO_5030519429" description="DUF4382 domain-containing protein" evidence="1">
    <location>
        <begin position="22"/>
        <end position="393"/>
    </location>
</feature>
<dbReference type="AlphaFoldDB" id="A0A7X9S069"/>
<evidence type="ECO:0000313" key="2">
    <source>
        <dbReference type="EMBL" id="NME71985.1"/>
    </source>
</evidence>
<name>A0A7X9S069_9BACT</name>
<feature type="signal peptide" evidence="1">
    <location>
        <begin position="1"/>
        <end position="21"/>
    </location>
</feature>
<reference evidence="2 3" key="1">
    <citation type="submission" date="2020-04" db="EMBL/GenBank/DDBJ databases">
        <title>Flammeovirga sp. SR4, a novel species isolated from seawater.</title>
        <authorList>
            <person name="Wang X."/>
        </authorList>
    </citation>
    <scope>NUCLEOTIDE SEQUENCE [LARGE SCALE GENOMIC DNA]</scope>
    <source>
        <strain evidence="2 3">ATCC 23126</strain>
    </source>
</reference>
<dbReference type="EMBL" id="JABANE010000125">
    <property type="protein sequence ID" value="NME71985.1"/>
    <property type="molecule type" value="Genomic_DNA"/>
</dbReference>
<protein>
    <recommendedName>
        <fullName evidence="4">DUF4382 domain-containing protein</fullName>
    </recommendedName>
</protein>
<gene>
    <name evidence="2" type="ORF">HHU12_28730</name>
</gene>
<dbReference type="Proteomes" id="UP000576082">
    <property type="component" value="Unassembled WGS sequence"/>
</dbReference>
<keyword evidence="3" id="KW-1185">Reference proteome</keyword>
<comment type="caution">
    <text evidence="2">The sequence shown here is derived from an EMBL/GenBank/DDBJ whole genome shotgun (WGS) entry which is preliminary data.</text>
</comment>
<keyword evidence="1" id="KW-0732">Signal</keyword>
<accession>A0A7X9S069</accession>
<evidence type="ECO:0008006" key="4">
    <source>
        <dbReference type="Google" id="ProtNLM"/>
    </source>
</evidence>
<evidence type="ECO:0000313" key="3">
    <source>
        <dbReference type="Proteomes" id="UP000576082"/>
    </source>
</evidence>